<accession>A0A9D7SWA1</accession>
<proteinExistence type="predicted"/>
<gene>
    <name evidence="1" type="ORF">IPP15_13160</name>
</gene>
<dbReference type="Pfam" id="PF00415">
    <property type="entry name" value="RCC1"/>
    <property type="match status" value="1"/>
</dbReference>
<dbReference type="Proteomes" id="UP000808337">
    <property type="component" value="Unassembled WGS sequence"/>
</dbReference>
<dbReference type="EMBL" id="JADKGY010000016">
    <property type="protein sequence ID" value="MBK9983324.1"/>
    <property type="molecule type" value="Genomic_DNA"/>
</dbReference>
<protein>
    <submittedName>
        <fullName evidence="1">Uncharacterized protein</fullName>
    </submittedName>
</protein>
<sequence length="64" mass="7253">MAICCSWKRFYGSDKKDSSLWLWGVNYFGQIGKGTHGDSTDQIIPLQIQPGTKWIYVSTGECHI</sequence>
<dbReference type="PROSITE" id="PS50012">
    <property type="entry name" value="RCC1_3"/>
    <property type="match status" value="1"/>
</dbReference>
<dbReference type="Gene3D" id="2.130.10.30">
    <property type="entry name" value="Regulator of chromosome condensation 1/beta-lactamase-inhibitor protein II"/>
    <property type="match status" value="1"/>
</dbReference>
<dbReference type="AlphaFoldDB" id="A0A9D7SWA1"/>
<dbReference type="InterPro" id="IPR009091">
    <property type="entry name" value="RCC1/BLIP-II"/>
</dbReference>
<reference evidence="1 2" key="1">
    <citation type="submission" date="2020-10" db="EMBL/GenBank/DDBJ databases">
        <title>Connecting structure to function with the recovery of over 1000 high-quality activated sludge metagenome-assembled genomes encoding full-length rRNA genes using long-read sequencing.</title>
        <authorList>
            <person name="Singleton C.M."/>
            <person name="Petriglieri F."/>
            <person name="Kristensen J.M."/>
            <person name="Kirkegaard R.H."/>
            <person name="Michaelsen T.Y."/>
            <person name="Andersen M.H."/>
            <person name="Karst S.M."/>
            <person name="Dueholm M.S."/>
            <person name="Nielsen P.H."/>
            <person name="Albertsen M."/>
        </authorList>
    </citation>
    <scope>NUCLEOTIDE SEQUENCE [LARGE SCALE GENOMIC DNA]</scope>
    <source>
        <strain evidence="1">Ribe_18-Q3-R11-54_MAXAC.273</strain>
    </source>
</reference>
<comment type="caution">
    <text evidence="1">The sequence shown here is derived from an EMBL/GenBank/DDBJ whole genome shotgun (WGS) entry which is preliminary data.</text>
</comment>
<name>A0A9D7SWA1_9BACT</name>
<evidence type="ECO:0000313" key="2">
    <source>
        <dbReference type="Proteomes" id="UP000808337"/>
    </source>
</evidence>
<dbReference type="SUPFAM" id="SSF50985">
    <property type="entry name" value="RCC1/BLIP-II"/>
    <property type="match status" value="1"/>
</dbReference>
<dbReference type="InterPro" id="IPR000408">
    <property type="entry name" value="Reg_chr_condens"/>
</dbReference>
<organism evidence="1 2">
    <name type="scientific">Candidatus Opimibacter skivensis</name>
    <dbReference type="NCBI Taxonomy" id="2982028"/>
    <lineage>
        <taxon>Bacteria</taxon>
        <taxon>Pseudomonadati</taxon>
        <taxon>Bacteroidota</taxon>
        <taxon>Saprospiria</taxon>
        <taxon>Saprospirales</taxon>
        <taxon>Saprospiraceae</taxon>
        <taxon>Candidatus Opimibacter</taxon>
    </lineage>
</organism>
<evidence type="ECO:0000313" key="1">
    <source>
        <dbReference type="EMBL" id="MBK9983324.1"/>
    </source>
</evidence>